<accession>A0A8B7P111</accession>
<feature type="signal peptide" evidence="13">
    <location>
        <begin position="1"/>
        <end position="24"/>
    </location>
</feature>
<dbReference type="GO" id="GO:0006644">
    <property type="term" value="P:phospholipid metabolic process"/>
    <property type="evidence" value="ECO:0007669"/>
    <property type="project" value="InterPro"/>
</dbReference>
<dbReference type="InterPro" id="IPR036444">
    <property type="entry name" value="PLipase_A2_dom_sf"/>
</dbReference>
<evidence type="ECO:0000256" key="1">
    <source>
        <dbReference type="ARBA" id="ARBA00001913"/>
    </source>
</evidence>
<evidence type="ECO:0000256" key="11">
    <source>
        <dbReference type="ARBA" id="ARBA00023157"/>
    </source>
</evidence>
<feature type="chain" id="PRO_5044664412" description="Phospholipase A2" evidence="13">
    <location>
        <begin position="25"/>
        <end position="243"/>
    </location>
</feature>
<dbReference type="EC" id="3.1.1.4" evidence="3"/>
<dbReference type="GeneID" id="108676121"/>
<keyword evidence="13" id="KW-0732">Signal</keyword>
<dbReference type="GO" id="GO:0016042">
    <property type="term" value="P:lipid catabolic process"/>
    <property type="evidence" value="ECO:0007669"/>
    <property type="project" value="UniProtKB-KW"/>
</dbReference>
<comment type="subcellular location">
    <subcellularLocation>
        <location evidence="2">Secreted</location>
    </subcellularLocation>
</comment>
<evidence type="ECO:0000313" key="16">
    <source>
        <dbReference type="RefSeq" id="XP_018019650.1"/>
    </source>
</evidence>
<dbReference type="Proteomes" id="UP000694843">
    <property type="component" value="Unplaced"/>
</dbReference>
<dbReference type="PANTHER" id="PTHR12253">
    <property type="entry name" value="RH14732P"/>
    <property type="match status" value="1"/>
</dbReference>
<organism evidence="15 16">
    <name type="scientific">Hyalella azteca</name>
    <name type="common">Amphipod</name>
    <dbReference type="NCBI Taxonomy" id="294128"/>
    <lineage>
        <taxon>Eukaryota</taxon>
        <taxon>Metazoa</taxon>
        <taxon>Ecdysozoa</taxon>
        <taxon>Arthropoda</taxon>
        <taxon>Crustacea</taxon>
        <taxon>Multicrustacea</taxon>
        <taxon>Malacostraca</taxon>
        <taxon>Eumalacostraca</taxon>
        <taxon>Peracarida</taxon>
        <taxon>Amphipoda</taxon>
        <taxon>Senticaudata</taxon>
        <taxon>Talitrida</taxon>
        <taxon>Talitroidea</taxon>
        <taxon>Hyalellidae</taxon>
        <taxon>Hyalella</taxon>
    </lineage>
</organism>
<evidence type="ECO:0000313" key="17">
    <source>
        <dbReference type="RefSeq" id="XP_047737813.1"/>
    </source>
</evidence>
<reference evidence="16 17" key="1">
    <citation type="submission" date="2025-04" db="UniProtKB">
        <authorList>
            <consortium name="RefSeq"/>
        </authorList>
    </citation>
    <scope>IDENTIFICATION</scope>
    <source>
        <tissue evidence="16 17">Whole organism</tissue>
    </source>
</reference>
<dbReference type="GO" id="GO:0005576">
    <property type="term" value="C:extracellular region"/>
    <property type="evidence" value="ECO:0007669"/>
    <property type="project" value="UniProtKB-SubCell"/>
</dbReference>
<evidence type="ECO:0000313" key="15">
    <source>
        <dbReference type="Proteomes" id="UP000694843"/>
    </source>
</evidence>
<protein>
    <recommendedName>
        <fullName evidence="4">Phospholipase A2</fullName>
        <ecNumber evidence="3">3.1.1.4</ecNumber>
    </recommendedName>
    <alternativeName>
        <fullName evidence="12">Phosphatidylcholine 2-acylhydrolase</fullName>
    </alternativeName>
</protein>
<dbReference type="FunFam" id="1.20.90.10:FF:000002">
    <property type="entry name" value="Phospholipase A2 group III"/>
    <property type="match status" value="1"/>
</dbReference>
<dbReference type="PROSITE" id="PS00118">
    <property type="entry name" value="PA2_HIS"/>
    <property type="match status" value="1"/>
</dbReference>
<evidence type="ECO:0000256" key="3">
    <source>
        <dbReference type="ARBA" id="ARBA00013278"/>
    </source>
</evidence>
<dbReference type="GO" id="GO:0004623">
    <property type="term" value="F:phospholipase A2 activity"/>
    <property type="evidence" value="ECO:0007669"/>
    <property type="project" value="UniProtKB-EC"/>
</dbReference>
<keyword evidence="11" id="KW-1015">Disulfide bond</keyword>
<dbReference type="KEGG" id="hazt:108676121"/>
<dbReference type="Pfam" id="PF05826">
    <property type="entry name" value="Phospholip_A2_2"/>
    <property type="match status" value="1"/>
</dbReference>
<keyword evidence="5" id="KW-0964">Secreted</keyword>
<gene>
    <name evidence="16 17 18" type="primary">LOC108676121</name>
</gene>
<keyword evidence="7" id="KW-0378">Hydrolase</keyword>
<keyword evidence="8" id="KW-0106">Calcium</keyword>
<dbReference type="RefSeq" id="XP_018019650.1">
    <property type="nucleotide sequence ID" value="XM_018164161.2"/>
</dbReference>
<comment type="cofactor">
    <cofactor evidence="1">
        <name>Ca(2+)</name>
        <dbReference type="ChEBI" id="CHEBI:29108"/>
    </cofactor>
</comment>
<proteinExistence type="predicted"/>
<name>A0A8B7P111_HYAAZ</name>
<dbReference type="Gene3D" id="1.20.90.10">
    <property type="entry name" value="Phospholipase A2 domain"/>
    <property type="match status" value="1"/>
</dbReference>
<keyword evidence="6" id="KW-0479">Metal-binding</keyword>
<evidence type="ECO:0000256" key="4">
    <source>
        <dbReference type="ARBA" id="ARBA00021721"/>
    </source>
</evidence>
<evidence type="ECO:0000256" key="9">
    <source>
        <dbReference type="ARBA" id="ARBA00022963"/>
    </source>
</evidence>
<evidence type="ECO:0000256" key="5">
    <source>
        <dbReference type="ARBA" id="ARBA00022525"/>
    </source>
</evidence>
<evidence type="ECO:0000256" key="8">
    <source>
        <dbReference type="ARBA" id="ARBA00022837"/>
    </source>
</evidence>
<dbReference type="AlphaFoldDB" id="A0A8B7P111"/>
<dbReference type="OMA" id="QCIASAY"/>
<evidence type="ECO:0000256" key="13">
    <source>
        <dbReference type="SAM" id="SignalP"/>
    </source>
</evidence>
<dbReference type="InterPro" id="IPR033113">
    <property type="entry name" value="PLA2_histidine"/>
</dbReference>
<evidence type="ECO:0000256" key="6">
    <source>
        <dbReference type="ARBA" id="ARBA00022723"/>
    </source>
</evidence>
<keyword evidence="10" id="KW-0443">Lipid metabolism</keyword>
<dbReference type="GO" id="GO:0046872">
    <property type="term" value="F:metal ion binding"/>
    <property type="evidence" value="ECO:0007669"/>
    <property type="project" value="UniProtKB-KW"/>
</dbReference>
<dbReference type="RefSeq" id="XP_047737814.1">
    <property type="nucleotide sequence ID" value="XM_047881858.1"/>
</dbReference>
<evidence type="ECO:0000259" key="14">
    <source>
        <dbReference type="Pfam" id="PF05826"/>
    </source>
</evidence>
<dbReference type="RefSeq" id="XP_047737813.1">
    <property type="nucleotide sequence ID" value="XM_047881857.1"/>
</dbReference>
<dbReference type="InterPro" id="IPR016090">
    <property type="entry name" value="PLA2-like_dom"/>
</dbReference>
<evidence type="ECO:0000256" key="7">
    <source>
        <dbReference type="ARBA" id="ARBA00022801"/>
    </source>
</evidence>
<keyword evidence="15" id="KW-1185">Reference proteome</keyword>
<dbReference type="GO" id="GO:0050482">
    <property type="term" value="P:arachidonate secretion"/>
    <property type="evidence" value="ECO:0007669"/>
    <property type="project" value="InterPro"/>
</dbReference>
<evidence type="ECO:0000256" key="12">
    <source>
        <dbReference type="ARBA" id="ARBA00029903"/>
    </source>
</evidence>
<sequence length="243" mass="26732">MEFGWVSVLRKLTVLAVAARWAQALPKPGSYYTDEAAHRLVHFDLHSGDCLLFGDSRIVDEILRELAASGSPVAVVEARELTALISECYKTDPQHKRASPAKDFPHILYPGTKWCGTGNAAENPSDLGPLKNLDACCRDHDLCPDDLEPGQSRHNITNDTPFTMSHCDCNEAFRACLKAEGSGAAKEVGIAFFSTGLFQCYRLAPPTHACTKWAGMLTQACQEYKFGTSGELRWQVFDMAAFE</sequence>
<keyword evidence="9" id="KW-0442">Lipid degradation</keyword>
<dbReference type="OrthoDB" id="10059604at2759"/>
<dbReference type="SUPFAM" id="SSF48619">
    <property type="entry name" value="Phospholipase A2, PLA2"/>
    <property type="match status" value="1"/>
</dbReference>
<evidence type="ECO:0000256" key="2">
    <source>
        <dbReference type="ARBA" id="ARBA00004613"/>
    </source>
</evidence>
<evidence type="ECO:0000313" key="18">
    <source>
        <dbReference type="RefSeq" id="XP_047737814.1"/>
    </source>
</evidence>
<feature type="domain" description="Phospholipase A2-like central" evidence="14">
    <location>
        <begin position="109"/>
        <end position="202"/>
    </location>
</feature>
<evidence type="ECO:0000256" key="10">
    <source>
        <dbReference type="ARBA" id="ARBA00023098"/>
    </source>
</evidence>